<organism evidence="2 3">
    <name type="scientific">Chitinophaga arvensicola</name>
    <dbReference type="NCBI Taxonomy" id="29529"/>
    <lineage>
        <taxon>Bacteria</taxon>
        <taxon>Pseudomonadati</taxon>
        <taxon>Bacteroidota</taxon>
        <taxon>Chitinophagia</taxon>
        <taxon>Chitinophagales</taxon>
        <taxon>Chitinophagaceae</taxon>
        <taxon>Chitinophaga</taxon>
    </lineage>
</organism>
<evidence type="ECO:0000313" key="3">
    <source>
        <dbReference type="Proteomes" id="UP000199310"/>
    </source>
</evidence>
<dbReference type="Proteomes" id="UP000199310">
    <property type="component" value="Unassembled WGS sequence"/>
</dbReference>
<sequence length="879" mass="93893">MTFDYLTQMKAYPTPPTDKSLVHLVQYHSDKPGGGGQFYWDPASVETANDGTIIKAEAFTTGRWKRLLDGEPINVKWFGATGEGVPYVDKDNNNVIVYDSTFINKAISAGYRDLYFPRGTYLFEDTAAIGSNLAGINLIGENRENTVLKKKGSSPTAIINGGGSNITIKGLSFTAPCSTVTNGLIEITSGDNIVIKDCSLTDAMRAFWLRCAPNSSISNVIFSENIIDKVKDGIIVGNIDVTITGDIISNIRITNNRITNGKGTDENTGGDGIKTVKKCTHLVISNNYIKGFVRDAIDLFASGDRVIISSNHLLNSGVKAMDIKANVSQFPVENWGNGGKNLIICDNIIEANATGISIARNVSQQTDFNYGIDVSHNQFLNNTQTSIQAYGKHINISNNFFKDNGTSTAGAYHCIQCGDNTLARTLENAIISENMFVNNGNKVVTNASYAIYVSFGSSNCGLFGNTVVNDSVEKIQRYGIYINDQTKGIKLRNNTIKDLDGANYTFINGAEIDNDLVAGSKDGFTLQNITATGNKTDRGIDHVFKTNANGLREILQPGDAFFLDNSSSVTGAVKITLPFGWNNTIMSVRLSGNNYNQGTGQHFDITVTGMNTSAGSGWTSGSAKVTGRNPFSSLVRLAYDGQNCCILIGDITTQWSRPKIWVQSVMTSYTGGAATWDAGWTSALLTNLTGITSIITPSLENYVPAAANGLATLDASGKIPAGQLPAATGGALLLEEFYTAQPVMAAKTNTPASLYSYLLPENILSGNGEKIIAEFAGKVASNANTKKISITVGNTLIGPFTPGTGDWLLKLLIIRTGPDSLQLRSHLEGNAVTLTTITGIDLSAPVRLELSNASEANNHGDITTCMGTIAWKAAGATTS</sequence>
<dbReference type="InterPro" id="IPR011050">
    <property type="entry name" value="Pectin_lyase_fold/virulence"/>
</dbReference>
<dbReference type="InterPro" id="IPR012334">
    <property type="entry name" value="Pectin_lyas_fold"/>
</dbReference>
<dbReference type="InterPro" id="IPR039448">
    <property type="entry name" value="Beta_helix"/>
</dbReference>
<feature type="domain" description="Right handed beta helix" evidence="1">
    <location>
        <begin position="160"/>
        <end position="333"/>
    </location>
</feature>
<dbReference type="SMART" id="SM00710">
    <property type="entry name" value="PbH1"/>
    <property type="match status" value="11"/>
</dbReference>
<dbReference type="InterPro" id="IPR006626">
    <property type="entry name" value="PbH1"/>
</dbReference>
<dbReference type="Pfam" id="PF13229">
    <property type="entry name" value="Beta_helix"/>
    <property type="match status" value="1"/>
</dbReference>
<dbReference type="STRING" id="29529.SAMN04488122_3076"/>
<gene>
    <name evidence="2" type="ORF">SAMN04488122_3076</name>
</gene>
<accession>A0A1I0RLS1</accession>
<dbReference type="SUPFAM" id="SSF51126">
    <property type="entry name" value="Pectin lyase-like"/>
    <property type="match status" value="2"/>
</dbReference>
<reference evidence="3" key="1">
    <citation type="submission" date="2016-10" db="EMBL/GenBank/DDBJ databases">
        <authorList>
            <person name="Varghese N."/>
            <person name="Submissions S."/>
        </authorList>
    </citation>
    <scope>NUCLEOTIDE SEQUENCE [LARGE SCALE GENOMIC DNA]</scope>
    <source>
        <strain evidence="3">DSM 3695</strain>
    </source>
</reference>
<dbReference type="RefSeq" id="WP_089896121.1">
    <property type="nucleotide sequence ID" value="NZ_FOJG01000001.1"/>
</dbReference>
<evidence type="ECO:0000313" key="2">
    <source>
        <dbReference type="EMBL" id="SEW42172.1"/>
    </source>
</evidence>
<name>A0A1I0RLS1_9BACT</name>
<dbReference type="EMBL" id="FOJG01000001">
    <property type="protein sequence ID" value="SEW42172.1"/>
    <property type="molecule type" value="Genomic_DNA"/>
</dbReference>
<dbReference type="Gene3D" id="2.160.20.10">
    <property type="entry name" value="Single-stranded right-handed beta-helix, Pectin lyase-like"/>
    <property type="match status" value="1"/>
</dbReference>
<proteinExistence type="predicted"/>
<keyword evidence="3" id="KW-1185">Reference proteome</keyword>
<evidence type="ECO:0000259" key="1">
    <source>
        <dbReference type="Pfam" id="PF13229"/>
    </source>
</evidence>
<dbReference type="AlphaFoldDB" id="A0A1I0RLS1"/>
<dbReference type="OrthoDB" id="631055at2"/>
<protein>
    <submittedName>
        <fullName evidence="2">Right handed beta helix region</fullName>
    </submittedName>
</protein>